<name>A0A9D1R3A9_9BACT</name>
<comment type="caution">
    <text evidence="2">The sequence shown here is derived from an EMBL/GenBank/DDBJ whole genome shotgun (WGS) entry which is preliminary data.</text>
</comment>
<dbReference type="EMBL" id="DXGI01000417">
    <property type="protein sequence ID" value="HIW79703.1"/>
    <property type="molecule type" value="Genomic_DNA"/>
</dbReference>
<dbReference type="Gene3D" id="1.20.120.1490">
    <property type="match status" value="1"/>
</dbReference>
<keyword evidence="1" id="KW-0732">Signal</keyword>
<proteinExistence type="predicted"/>
<accession>A0A9D1R3A9</accession>
<feature type="chain" id="PRO_5038438831" evidence="1">
    <location>
        <begin position="22"/>
        <end position="209"/>
    </location>
</feature>
<dbReference type="Proteomes" id="UP000824264">
    <property type="component" value="Unassembled WGS sequence"/>
</dbReference>
<protein>
    <submittedName>
        <fullName evidence="2">Periplasmic heavy metal sensor</fullName>
    </submittedName>
</protein>
<organism evidence="2 3">
    <name type="scientific">Candidatus Bilophila faecipullorum</name>
    <dbReference type="NCBI Taxonomy" id="2838482"/>
    <lineage>
        <taxon>Bacteria</taxon>
        <taxon>Pseudomonadati</taxon>
        <taxon>Thermodesulfobacteriota</taxon>
        <taxon>Desulfovibrionia</taxon>
        <taxon>Desulfovibrionales</taxon>
        <taxon>Desulfovibrionaceae</taxon>
        <taxon>Bilophila</taxon>
    </lineage>
</organism>
<evidence type="ECO:0000313" key="2">
    <source>
        <dbReference type="EMBL" id="HIW79703.1"/>
    </source>
</evidence>
<evidence type="ECO:0000256" key="1">
    <source>
        <dbReference type="SAM" id="SignalP"/>
    </source>
</evidence>
<dbReference type="AlphaFoldDB" id="A0A9D1R3A9"/>
<gene>
    <name evidence="2" type="ORF">H9874_11265</name>
</gene>
<reference evidence="2" key="2">
    <citation type="submission" date="2021-04" db="EMBL/GenBank/DDBJ databases">
        <authorList>
            <person name="Gilroy R."/>
        </authorList>
    </citation>
    <scope>NUCLEOTIDE SEQUENCE</scope>
    <source>
        <strain evidence="2">ChiSxjej5B17-1746</strain>
    </source>
</reference>
<dbReference type="InterPro" id="IPR025961">
    <property type="entry name" value="Metal_resist"/>
</dbReference>
<evidence type="ECO:0000313" key="3">
    <source>
        <dbReference type="Proteomes" id="UP000824264"/>
    </source>
</evidence>
<sequence>MRLYSKTFLVLALSASFTCGALSLAKAENNDNADMPPVSSFDNNAAYRGLSPEKRTKYNDIMKSTEEAMLPLREKMMAKRLELQSMAAMPNPDQEAIAKLSAEIASLHTQMIKVHDSMADKLSSELGINIGRGTCSDGYTRCSMHQGMRGPRGQRDYNGNYGPMGGYGMGGMMGGYGGYHGMGGYGPGMMGGYHHPGMMMQPMPMMPGY</sequence>
<dbReference type="Pfam" id="PF13801">
    <property type="entry name" value="Metal_resist"/>
    <property type="match status" value="1"/>
</dbReference>
<feature type="signal peptide" evidence="1">
    <location>
        <begin position="1"/>
        <end position="21"/>
    </location>
</feature>
<reference evidence="2" key="1">
    <citation type="journal article" date="2021" name="PeerJ">
        <title>Extensive microbial diversity within the chicken gut microbiome revealed by metagenomics and culture.</title>
        <authorList>
            <person name="Gilroy R."/>
            <person name="Ravi A."/>
            <person name="Getino M."/>
            <person name="Pursley I."/>
            <person name="Horton D.L."/>
            <person name="Alikhan N.F."/>
            <person name="Baker D."/>
            <person name="Gharbi K."/>
            <person name="Hall N."/>
            <person name="Watson M."/>
            <person name="Adriaenssens E.M."/>
            <person name="Foster-Nyarko E."/>
            <person name="Jarju S."/>
            <person name="Secka A."/>
            <person name="Antonio M."/>
            <person name="Oren A."/>
            <person name="Chaudhuri R.R."/>
            <person name="La Ragione R."/>
            <person name="Hildebrand F."/>
            <person name="Pallen M.J."/>
        </authorList>
    </citation>
    <scope>NUCLEOTIDE SEQUENCE</scope>
    <source>
        <strain evidence="2">ChiSxjej5B17-1746</strain>
    </source>
</reference>